<feature type="transmembrane region" description="Helical" evidence="1">
    <location>
        <begin position="103"/>
        <end position="123"/>
    </location>
</feature>
<keyword evidence="1" id="KW-1133">Transmembrane helix</keyword>
<dbReference type="EMBL" id="FMSH01000223">
    <property type="protein sequence ID" value="SCU76358.1"/>
    <property type="molecule type" value="Genomic_DNA"/>
</dbReference>
<evidence type="ECO:0000313" key="2">
    <source>
        <dbReference type="EMBL" id="SCU76358.1"/>
    </source>
</evidence>
<evidence type="ECO:0008006" key="3">
    <source>
        <dbReference type="Google" id="ProtNLM"/>
    </source>
</evidence>
<dbReference type="RefSeq" id="WP_340525774.1">
    <property type="nucleotide sequence ID" value="NZ_FMSH01000223.1"/>
</dbReference>
<proteinExistence type="predicted"/>
<reference evidence="2" key="1">
    <citation type="submission" date="2016-09" db="EMBL/GenBank/DDBJ databases">
        <authorList>
            <person name="Capua I."/>
            <person name="De Benedictis P."/>
            <person name="Joannis T."/>
            <person name="Lombin L.H."/>
            <person name="Cattoli G."/>
        </authorList>
    </citation>
    <scope>NUCLEOTIDE SEQUENCE</scope>
    <source>
        <strain evidence="2">B9</strain>
    </source>
</reference>
<gene>
    <name evidence="2" type="ORF">CNECB9_30019</name>
</gene>
<dbReference type="AlphaFoldDB" id="A0A1K0IG46"/>
<feature type="transmembrane region" description="Helical" evidence="1">
    <location>
        <begin position="73"/>
        <end position="91"/>
    </location>
</feature>
<accession>A0A1K0IG46</accession>
<evidence type="ECO:0000256" key="1">
    <source>
        <dbReference type="SAM" id="Phobius"/>
    </source>
</evidence>
<keyword evidence="1" id="KW-0472">Membrane</keyword>
<protein>
    <recommendedName>
        <fullName evidence="3">Riboflavin biosynthesis protein RibA</fullName>
    </recommendedName>
</protein>
<name>A0A1K0IG46_CUPNE</name>
<organism evidence="2">
    <name type="scientific">Cupriavidus necator</name>
    <name type="common">Alcaligenes eutrophus</name>
    <name type="synonym">Ralstonia eutropha</name>
    <dbReference type="NCBI Taxonomy" id="106590"/>
    <lineage>
        <taxon>Bacteria</taxon>
        <taxon>Pseudomonadati</taxon>
        <taxon>Pseudomonadota</taxon>
        <taxon>Betaproteobacteria</taxon>
        <taxon>Burkholderiales</taxon>
        <taxon>Burkholderiaceae</taxon>
        <taxon>Cupriavidus</taxon>
    </lineage>
</organism>
<sequence>MTGNPWNAEQASTKIAALFDTRSAASDAAERVCHEAHLRRGQVRLVHPYEAHFGRKLEPENDAIARTAVRSHLMMGALGAVIGLAIVGILHRQGVEAVMDSPGLATGAALFLGVVFGMLLAGLMTARPDHQLVITPVREAVQHGRWALLVHPTTPQQCNEAMRALRNTTAEVLRTG</sequence>
<keyword evidence="1" id="KW-0812">Transmembrane</keyword>